<sequence>MADTKQTQKGRKTRSALNDVVTREYTVNLHKRVHDTAFKKRAPRAIKEVVAFAQKAMGTQDVRLDPKLNQEVWKYGVKNFPRRLRVRLERKRNDDEGAKEKLYTYAMPVLGLGTCKGLQTTVIDQDATVSQSGPSSRFLHTAASAVEATLRACVVLLASSIHSRYWGDGLFRPRSILYLYKKQSSTTKTSLFTPARRVRPTASVMSTRTVVAQWFGIGGAFPWAETGAFERSTFASDGETPVQTSMSRSQLAHFRWRAGRGCALDVRRLGAG</sequence>
<dbReference type="OrthoDB" id="9739313at2759"/>
<evidence type="ECO:0000256" key="2">
    <source>
        <dbReference type="ARBA" id="ARBA00022980"/>
    </source>
</evidence>
<reference evidence="4 5" key="1">
    <citation type="journal article" date="2014" name="Genome Announc.">
        <title>Genome sequence of the basidiomycetous fungus Pseudozyma aphidis DSM70725, an efficient producer of biosurfactant mannosylerythritol lipids.</title>
        <authorList>
            <person name="Lorenz S."/>
            <person name="Guenther M."/>
            <person name="Grumaz C."/>
            <person name="Rupp S."/>
            <person name="Zibek S."/>
            <person name="Sohn K."/>
        </authorList>
    </citation>
    <scope>NUCLEOTIDE SEQUENCE [LARGE SCALE GENOMIC DNA]</scope>
    <source>
        <strain evidence="5">ATCC 32657 / CBS 517.83 / DSM 70725 / JCM 10318 / NBRC 10182 / NRRL Y-7954 / St-0401</strain>
    </source>
</reference>
<dbReference type="Gene3D" id="3.10.440.10">
    <property type="match status" value="1"/>
</dbReference>
<dbReference type="GO" id="GO:0022625">
    <property type="term" value="C:cytosolic large ribosomal subunit"/>
    <property type="evidence" value="ECO:0007669"/>
    <property type="project" value="TreeGrafter"/>
</dbReference>
<keyword evidence="2" id="KW-0689">Ribosomal protein</keyword>
<comment type="caution">
    <text evidence="4">The sequence shown here is derived from an EMBL/GenBank/DDBJ whole genome shotgun (WGS) entry which is preliminary data.</text>
</comment>
<dbReference type="AlphaFoldDB" id="W3VPH6"/>
<dbReference type="CDD" id="cd00463">
    <property type="entry name" value="Ribosomal_L31e"/>
    <property type="match status" value="1"/>
</dbReference>
<dbReference type="FunFam" id="3.10.440.10:FF:000001">
    <property type="entry name" value="60S ribosomal protein L31"/>
    <property type="match status" value="1"/>
</dbReference>
<organism evidence="4 5">
    <name type="scientific">Moesziomyces aphidis</name>
    <name type="common">Pseudozyma aphidis</name>
    <dbReference type="NCBI Taxonomy" id="84754"/>
    <lineage>
        <taxon>Eukaryota</taxon>
        <taxon>Fungi</taxon>
        <taxon>Dikarya</taxon>
        <taxon>Basidiomycota</taxon>
        <taxon>Ustilaginomycotina</taxon>
        <taxon>Ustilaginomycetes</taxon>
        <taxon>Ustilaginales</taxon>
        <taxon>Ustilaginaceae</taxon>
        <taxon>Moesziomyces</taxon>
    </lineage>
</organism>
<accession>W3VPH6</accession>
<protein>
    <recommendedName>
        <fullName evidence="6">60S ribosomal protein L31</fullName>
    </recommendedName>
</protein>
<comment type="similarity">
    <text evidence="1">Belongs to the eukaryotic ribosomal protein eL31 family.</text>
</comment>
<evidence type="ECO:0008006" key="6">
    <source>
        <dbReference type="Google" id="ProtNLM"/>
    </source>
</evidence>
<dbReference type="Pfam" id="PF01198">
    <property type="entry name" value="Ribosomal_L31e"/>
    <property type="match status" value="1"/>
</dbReference>
<dbReference type="HOGENOM" id="CLU_1023503_0_0_1"/>
<keyword evidence="5" id="KW-1185">Reference proteome</keyword>
<dbReference type="SMART" id="SM01380">
    <property type="entry name" value="Ribosomal_L31e"/>
    <property type="match status" value="1"/>
</dbReference>
<dbReference type="GO" id="GO:0002181">
    <property type="term" value="P:cytoplasmic translation"/>
    <property type="evidence" value="ECO:0007669"/>
    <property type="project" value="TreeGrafter"/>
</dbReference>
<dbReference type="GO" id="GO:0003735">
    <property type="term" value="F:structural constituent of ribosome"/>
    <property type="evidence" value="ECO:0007669"/>
    <property type="project" value="InterPro"/>
</dbReference>
<gene>
    <name evidence="4" type="ORF">PaG_01739</name>
</gene>
<dbReference type="PANTHER" id="PTHR10956:SF0">
    <property type="entry name" value="60S RIBOSOMAL PROTEIN L31"/>
    <property type="match status" value="1"/>
</dbReference>
<evidence type="ECO:0000256" key="1">
    <source>
        <dbReference type="ARBA" id="ARBA00010808"/>
    </source>
</evidence>
<dbReference type="InterPro" id="IPR023621">
    <property type="entry name" value="Ribosomal_eL31_dom_sf"/>
</dbReference>
<dbReference type="SUPFAM" id="SSF54575">
    <property type="entry name" value="Ribosomal protein L31e"/>
    <property type="match status" value="1"/>
</dbReference>
<keyword evidence="3" id="KW-0687">Ribonucleoprotein</keyword>
<evidence type="ECO:0000313" key="4">
    <source>
        <dbReference type="EMBL" id="ETS63454.1"/>
    </source>
</evidence>
<dbReference type="InterPro" id="IPR000054">
    <property type="entry name" value="Ribosomal_eL31"/>
</dbReference>
<dbReference type="EMBL" id="AWNI01000008">
    <property type="protein sequence ID" value="ETS63454.1"/>
    <property type="molecule type" value="Genomic_DNA"/>
</dbReference>
<evidence type="ECO:0000256" key="3">
    <source>
        <dbReference type="ARBA" id="ARBA00023274"/>
    </source>
</evidence>
<evidence type="ECO:0000313" key="5">
    <source>
        <dbReference type="Proteomes" id="UP000019462"/>
    </source>
</evidence>
<proteinExistence type="inferred from homology"/>
<dbReference type="Proteomes" id="UP000019462">
    <property type="component" value="Unassembled WGS sequence"/>
</dbReference>
<dbReference type="PANTHER" id="PTHR10956">
    <property type="entry name" value="60S RIBOSOMAL PROTEIN L31"/>
    <property type="match status" value="1"/>
</dbReference>
<name>W3VPH6_MOEAP</name>